<keyword evidence="2" id="KW-1185">Reference proteome</keyword>
<comment type="caution">
    <text evidence="1">The sequence shown here is derived from an EMBL/GenBank/DDBJ whole genome shotgun (WGS) entry which is preliminary data.</text>
</comment>
<proteinExistence type="predicted"/>
<name>A0ABR0T2G2_9HYPO</name>
<accession>A0ABR0T2G2</accession>
<evidence type="ECO:0000313" key="2">
    <source>
        <dbReference type="Proteomes" id="UP001338125"/>
    </source>
</evidence>
<gene>
    <name evidence="1" type="ORF">PT974_00964</name>
</gene>
<protein>
    <submittedName>
        <fullName evidence="1">Uncharacterized protein</fullName>
    </submittedName>
</protein>
<reference evidence="1 2" key="1">
    <citation type="submission" date="2024-01" db="EMBL/GenBank/DDBJ databases">
        <title>Complete genome of Cladobotryum mycophilum ATHUM6906.</title>
        <authorList>
            <person name="Christinaki A.C."/>
            <person name="Myridakis A.I."/>
            <person name="Kouvelis V.N."/>
        </authorList>
    </citation>
    <scope>NUCLEOTIDE SEQUENCE [LARGE SCALE GENOMIC DNA]</scope>
    <source>
        <strain evidence="1 2">ATHUM6906</strain>
    </source>
</reference>
<dbReference type="Proteomes" id="UP001338125">
    <property type="component" value="Unassembled WGS sequence"/>
</dbReference>
<dbReference type="EMBL" id="JAVFKD010000001">
    <property type="protein sequence ID" value="KAK5998583.1"/>
    <property type="molecule type" value="Genomic_DNA"/>
</dbReference>
<organism evidence="1 2">
    <name type="scientific">Cladobotryum mycophilum</name>
    <dbReference type="NCBI Taxonomy" id="491253"/>
    <lineage>
        <taxon>Eukaryota</taxon>
        <taxon>Fungi</taxon>
        <taxon>Dikarya</taxon>
        <taxon>Ascomycota</taxon>
        <taxon>Pezizomycotina</taxon>
        <taxon>Sordariomycetes</taxon>
        <taxon>Hypocreomycetidae</taxon>
        <taxon>Hypocreales</taxon>
        <taxon>Hypocreaceae</taxon>
        <taxon>Cladobotryum</taxon>
    </lineage>
</organism>
<sequence>MIPIKRKHRTRHPRYSTLHYFFAWDSLFTAWVCGQKSLSQEGSFDWNHFEETKFTHPSCSQILGQATPCHTSYSSIGDWYMFAVDSNKDLRYRLQKYAIPLAPLHSNLAHGLVKQTMPLKLAKILGVGLSVNGS</sequence>
<evidence type="ECO:0000313" key="1">
    <source>
        <dbReference type="EMBL" id="KAK5998583.1"/>
    </source>
</evidence>